<dbReference type="AlphaFoldDB" id="A0A9P4Y7U3"/>
<evidence type="ECO:0000259" key="1">
    <source>
        <dbReference type="PROSITE" id="PS50011"/>
    </source>
</evidence>
<dbReference type="InterPro" id="IPR001245">
    <property type="entry name" value="Ser-Thr/Tyr_kinase_cat_dom"/>
</dbReference>
<feature type="domain" description="Protein kinase" evidence="1">
    <location>
        <begin position="83"/>
        <end position="260"/>
    </location>
</feature>
<dbReference type="GO" id="GO:0005524">
    <property type="term" value="F:ATP binding"/>
    <property type="evidence" value="ECO:0007669"/>
    <property type="project" value="InterPro"/>
</dbReference>
<dbReference type="GO" id="GO:0004672">
    <property type="term" value="F:protein kinase activity"/>
    <property type="evidence" value="ECO:0007669"/>
    <property type="project" value="InterPro"/>
</dbReference>
<dbReference type="InterPro" id="IPR011009">
    <property type="entry name" value="Kinase-like_dom_sf"/>
</dbReference>
<dbReference type="Proteomes" id="UP000803844">
    <property type="component" value="Unassembled WGS sequence"/>
</dbReference>
<dbReference type="RefSeq" id="XP_040779292.1">
    <property type="nucleotide sequence ID" value="XM_040925418.1"/>
</dbReference>
<gene>
    <name evidence="2" type="ORF">M406DRAFT_71385</name>
</gene>
<dbReference type="Gene3D" id="1.10.510.10">
    <property type="entry name" value="Transferase(Phosphotransferase) domain 1"/>
    <property type="match status" value="1"/>
</dbReference>
<dbReference type="OrthoDB" id="5089838at2759"/>
<dbReference type="SUPFAM" id="SSF56112">
    <property type="entry name" value="Protein kinase-like (PK-like)"/>
    <property type="match status" value="1"/>
</dbReference>
<protein>
    <recommendedName>
        <fullName evidence="1">Protein kinase domain-containing protein</fullName>
    </recommendedName>
</protein>
<dbReference type="Pfam" id="PF07714">
    <property type="entry name" value="PK_Tyr_Ser-Thr"/>
    <property type="match status" value="1"/>
</dbReference>
<evidence type="ECO:0000313" key="3">
    <source>
        <dbReference type="Proteomes" id="UP000803844"/>
    </source>
</evidence>
<accession>A0A9P4Y7U3</accession>
<name>A0A9P4Y7U3_CRYP1</name>
<evidence type="ECO:0000313" key="2">
    <source>
        <dbReference type="EMBL" id="KAF3768331.1"/>
    </source>
</evidence>
<dbReference type="GeneID" id="63842547"/>
<proteinExistence type="predicted"/>
<dbReference type="PROSITE" id="PS50011">
    <property type="entry name" value="PROTEIN_KINASE_DOM"/>
    <property type="match status" value="1"/>
</dbReference>
<reference evidence="2" key="1">
    <citation type="journal article" date="2020" name="Phytopathology">
        <title>Genome sequence of the chestnut blight fungus Cryphonectria parasitica EP155: A fundamental resource for an archetypical invasive plant pathogen.</title>
        <authorList>
            <person name="Crouch J.A."/>
            <person name="Dawe A."/>
            <person name="Aerts A."/>
            <person name="Barry K."/>
            <person name="Churchill A.C.L."/>
            <person name="Grimwood J."/>
            <person name="Hillman B."/>
            <person name="Milgroom M.G."/>
            <person name="Pangilinan J."/>
            <person name="Smith M."/>
            <person name="Salamov A."/>
            <person name="Schmutz J."/>
            <person name="Yadav J."/>
            <person name="Grigoriev I.V."/>
            <person name="Nuss D."/>
        </authorList>
    </citation>
    <scope>NUCLEOTIDE SEQUENCE</scope>
    <source>
        <strain evidence="2">EP155</strain>
    </source>
</reference>
<keyword evidence="3" id="KW-1185">Reference proteome</keyword>
<sequence>MIPQSVFCVPFEVAQKRAGCWILGSGTNIKEIDFKVAKDNRQGVSKKCLRIDFVIRSDGKPVLRITNELENAKLCIQYSEHSTEDVIHLAKGNWNEIEKSVIIRHSKFTFRMWLPSRTRLVTKALEYWPPLDSEPATVNEASCISRDGILYTKVPELAICAAHATETSGRVFILHLAIAIDIAYMANGAAPLWLILEHVPFSLSTYICDRRRWPKAPLPPVIPTDIISQIACFLIFLHGQNLVHRDLSLRNIRLSPEKTR</sequence>
<organism evidence="2 3">
    <name type="scientific">Cryphonectria parasitica (strain ATCC 38755 / EP155)</name>
    <dbReference type="NCBI Taxonomy" id="660469"/>
    <lineage>
        <taxon>Eukaryota</taxon>
        <taxon>Fungi</taxon>
        <taxon>Dikarya</taxon>
        <taxon>Ascomycota</taxon>
        <taxon>Pezizomycotina</taxon>
        <taxon>Sordariomycetes</taxon>
        <taxon>Sordariomycetidae</taxon>
        <taxon>Diaporthales</taxon>
        <taxon>Cryphonectriaceae</taxon>
        <taxon>Cryphonectria-Endothia species complex</taxon>
        <taxon>Cryphonectria</taxon>
    </lineage>
</organism>
<dbReference type="InterPro" id="IPR000719">
    <property type="entry name" value="Prot_kinase_dom"/>
</dbReference>
<comment type="caution">
    <text evidence="2">The sequence shown here is derived from an EMBL/GenBank/DDBJ whole genome shotgun (WGS) entry which is preliminary data.</text>
</comment>
<dbReference type="EMBL" id="MU032345">
    <property type="protein sequence ID" value="KAF3768331.1"/>
    <property type="molecule type" value="Genomic_DNA"/>
</dbReference>